<evidence type="ECO:0000256" key="2">
    <source>
        <dbReference type="ARBA" id="ARBA00005236"/>
    </source>
</evidence>
<gene>
    <name evidence="11" type="ORF">GB2207_03212</name>
</gene>
<evidence type="ECO:0000259" key="10">
    <source>
        <dbReference type="Pfam" id="PF12704"/>
    </source>
</evidence>
<proteinExistence type="inferred from homology"/>
<evidence type="ECO:0000256" key="3">
    <source>
        <dbReference type="ARBA" id="ARBA00022448"/>
    </source>
</evidence>
<keyword evidence="12" id="KW-1185">Reference proteome</keyword>
<dbReference type="EMBL" id="AAPI01000013">
    <property type="protein sequence ID" value="EAS45958.1"/>
    <property type="molecule type" value="Genomic_DNA"/>
</dbReference>
<evidence type="ECO:0000313" key="11">
    <source>
        <dbReference type="EMBL" id="EAS45958.1"/>
    </source>
</evidence>
<feature type="domain" description="ABC3 transporter permease C-terminal" evidence="9">
    <location>
        <begin position="286"/>
        <end position="415"/>
    </location>
</feature>
<sequence>MLTNLPLFIGLRYMRSKRRDSFVSFISLFSLAAMAIGVMALIVVLSVMNGFDREIKMRLLRVVPHVTLTSPQGLDIAQINQLEAELKAGSDNAPVQVLSVVPLLQSFVMGSSKGNQAGLVLQGIDPESRAGEKLAENMISGYVGQLQAGEFGVVIGSQVARKLDLFVGDRLQLTLPSVTVTPAGAFPRIKRVTVTGIFQVGAQVDASVVFIHYRDGQKLLRLGKRFQGVQLELSDAFMADNWLGSQGDKNFLADRPKDDLQWRTWSDNMGTLFQAMRMEKVIVSLLLSVIIAVAAFNIVASLVLMVSDKRKDIAVIRTLGATSGTVMKIFVIQGLAVGSLGILAGTVLGCLLAYFVGDIVAGLEALSGSYIFDPSIYLISALPSEIIVSDVAVVVGGALVISFLATLYPAWRAGKVLPAEALRYDH</sequence>
<feature type="transmembrane region" description="Helical" evidence="8">
    <location>
        <begin position="376"/>
        <end position="405"/>
    </location>
</feature>
<evidence type="ECO:0000313" key="12">
    <source>
        <dbReference type="Proteomes" id="UP000005555"/>
    </source>
</evidence>
<dbReference type="InterPro" id="IPR003838">
    <property type="entry name" value="ABC3_permease_C"/>
</dbReference>
<keyword evidence="4" id="KW-1003">Cell membrane</keyword>
<dbReference type="AlphaFoldDB" id="Q1YP06"/>
<accession>Q1YP06</accession>
<dbReference type="PANTHER" id="PTHR30489">
    <property type="entry name" value="LIPOPROTEIN-RELEASING SYSTEM TRANSMEMBRANE PROTEIN LOLE"/>
    <property type="match status" value="1"/>
</dbReference>
<dbReference type="STRING" id="314287.GB2207_03212"/>
<dbReference type="Proteomes" id="UP000005555">
    <property type="component" value="Unassembled WGS sequence"/>
</dbReference>
<keyword evidence="7 8" id="KW-0472">Membrane</keyword>
<dbReference type="OrthoDB" id="9808461at2"/>
<feature type="transmembrane region" description="Helical" evidence="8">
    <location>
        <begin position="327"/>
        <end position="356"/>
    </location>
</feature>
<comment type="caution">
    <text evidence="11">The sequence shown here is derived from an EMBL/GenBank/DDBJ whole genome shotgun (WGS) entry which is preliminary data.</text>
</comment>
<dbReference type="GO" id="GO:0098797">
    <property type="term" value="C:plasma membrane protein complex"/>
    <property type="evidence" value="ECO:0007669"/>
    <property type="project" value="TreeGrafter"/>
</dbReference>
<dbReference type="Pfam" id="PF12704">
    <property type="entry name" value="MacB_PCD"/>
    <property type="match status" value="1"/>
</dbReference>
<feature type="transmembrane region" description="Helical" evidence="8">
    <location>
        <begin position="281"/>
        <end position="306"/>
    </location>
</feature>
<comment type="subcellular location">
    <subcellularLocation>
        <location evidence="1">Cell membrane</location>
        <topology evidence="1">Multi-pass membrane protein</topology>
    </subcellularLocation>
</comment>
<dbReference type="InterPro" id="IPR011925">
    <property type="entry name" value="LolCE_TM"/>
</dbReference>
<dbReference type="eggNOG" id="COG4591">
    <property type="taxonomic scope" value="Bacteria"/>
</dbReference>
<name>Q1YP06_9GAMM</name>
<keyword evidence="3" id="KW-0813">Transport</keyword>
<dbReference type="InterPro" id="IPR051447">
    <property type="entry name" value="Lipoprotein-release_system"/>
</dbReference>
<protein>
    <submittedName>
        <fullName evidence="11">Uncharacterized protein</fullName>
    </submittedName>
</protein>
<feature type="transmembrane region" description="Helical" evidence="8">
    <location>
        <begin position="21"/>
        <end position="48"/>
    </location>
</feature>
<keyword evidence="5 8" id="KW-0812">Transmembrane</keyword>
<dbReference type="PANTHER" id="PTHR30489:SF0">
    <property type="entry name" value="LIPOPROTEIN-RELEASING SYSTEM TRANSMEMBRANE PROTEIN LOLE"/>
    <property type="match status" value="1"/>
</dbReference>
<dbReference type="GO" id="GO:0044874">
    <property type="term" value="P:lipoprotein localization to outer membrane"/>
    <property type="evidence" value="ECO:0007669"/>
    <property type="project" value="TreeGrafter"/>
</dbReference>
<dbReference type="HOGENOM" id="CLU_000604_8_1_6"/>
<dbReference type="Pfam" id="PF02687">
    <property type="entry name" value="FtsX"/>
    <property type="match status" value="1"/>
</dbReference>
<evidence type="ECO:0000256" key="6">
    <source>
        <dbReference type="ARBA" id="ARBA00022989"/>
    </source>
</evidence>
<dbReference type="InterPro" id="IPR025857">
    <property type="entry name" value="MacB_PCD"/>
</dbReference>
<comment type="similarity">
    <text evidence="2">Belongs to the ABC-4 integral membrane protein family. LolC/E subfamily.</text>
</comment>
<dbReference type="GO" id="GO:0042953">
    <property type="term" value="P:lipoprotein transport"/>
    <property type="evidence" value="ECO:0007669"/>
    <property type="project" value="InterPro"/>
</dbReference>
<reference evidence="11 12" key="1">
    <citation type="submission" date="2006-03" db="EMBL/GenBank/DDBJ databases">
        <authorList>
            <person name="Giovannoni S.J."/>
            <person name="Cho J.-C."/>
            <person name="Ferriera S."/>
            <person name="Johnson J."/>
            <person name="Kravitz S."/>
            <person name="Halpern A."/>
            <person name="Remington K."/>
            <person name="Beeson K."/>
            <person name="Tran B."/>
            <person name="Rogers Y.-H."/>
            <person name="Friedman R."/>
            <person name="Venter J.C."/>
        </authorList>
    </citation>
    <scope>NUCLEOTIDE SEQUENCE [LARGE SCALE GENOMIC DNA]</scope>
    <source>
        <strain evidence="11 12">HTCC2207</strain>
    </source>
</reference>
<evidence type="ECO:0000256" key="4">
    <source>
        <dbReference type="ARBA" id="ARBA00022475"/>
    </source>
</evidence>
<evidence type="ECO:0000256" key="7">
    <source>
        <dbReference type="ARBA" id="ARBA00023136"/>
    </source>
</evidence>
<keyword evidence="6 8" id="KW-1133">Transmembrane helix</keyword>
<organism evidence="11 12">
    <name type="scientific">gamma proteobacterium HTCC2207</name>
    <dbReference type="NCBI Taxonomy" id="314287"/>
    <lineage>
        <taxon>Bacteria</taxon>
        <taxon>Pseudomonadati</taxon>
        <taxon>Pseudomonadota</taxon>
        <taxon>Gammaproteobacteria</taxon>
        <taxon>Cellvibrionales</taxon>
        <taxon>Porticoccaceae</taxon>
        <taxon>SAR92 clade</taxon>
    </lineage>
</organism>
<dbReference type="NCBIfam" id="TIGR02212">
    <property type="entry name" value="lolCE"/>
    <property type="match status" value="1"/>
</dbReference>
<evidence type="ECO:0000259" key="9">
    <source>
        <dbReference type="Pfam" id="PF02687"/>
    </source>
</evidence>
<feature type="domain" description="MacB-like periplasmic core" evidence="10">
    <location>
        <begin position="27"/>
        <end position="226"/>
    </location>
</feature>
<evidence type="ECO:0000256" key="8">
    <source>
        <dbReference type="SAM" id="Phobius"/>
    </source>
</evidence>
<evidence type="ECO:0000256" key="5">
    <source>
        <dbReference type="ARBA" id="ARBA00022692"/>
    </source>
</evidence>
<evidence type="ECO:0000256" key="1">
    <source>
        <dbReference type="ARBA" id="ARBA00004651"/>
    </source>
</evidence>